<evidence type="ECO:0000256" key="4">
    <source>
        <dbReference type="ARBA" id="ARBA00023136"/>
    </source>
</evidence>
<dbReference type="SMART" id="SM00184">
    <property type="entry name" value="RING"/>
    <property type="match status" value="1"/>
</dbReference>
<sequence>MQLVTGLVLALDYAGAELDNAATSAPSILSTPLLAGLTQAFDSRIIFFVLANALLSFPCSALELTRWLTEPINMRPPKLIIAAMLLFTSILMFVVFLFSSDSSYAITNSSVPLKAGIQKFFSIGPTFSLFPPSALITLTHDNTTSFIASPASFGPALAIDGLKGQIWIGSGLGDDTVDGELGCSDVLGWQNFAKSFKAVTPATEHINSDGSNSVFDKMPTQSRVKGDHEPFEDYVMRLKNPSVRSESIDEDGTDDHLFQVLSDSKPTKYFEKPHINEKDIISDIHFLQEEAEISGKVVLLSRGGCGFLEKLKWAQRRGAIGLIVGDNTKGGPLIQMFAKGDTSSANIPSVFTSYTTAHLLSSLASSFEAPSNLDDKYGKPRLSVKSNIVATENMKINSHRNYIPAQEENHIEENASRDRDIGFNYIHKLQSTVTGTATWLSSIFFGPNNQQLKPISSRPPSSGQLDWSTSDDNKKSGRIKPNTQEAARSRKSEDFKSKTLAQPADDFLIGIQDWRDPDLIGANKIEKPESDVDFVMINSHQKQGLGQNNVVLETINTHPDGGEVVQVTSKNIPLAGGIITPGSGEYTIQKREDDKKETIEINKSYIDGGPDIIPKGASGANRKRIELISSASNQNIDKYSAQGLWVTLTPISGSNPLLDTLLVLVISPLATLTIVYALLLVRSRIKRRRWRAPRSVVERLPVRTYQSIVTSVDYSPRRPSPSNVSATTPLLLNTQTCNISSQMNTDSDQMNNLLGTSNQLQNSIKPSRQSQFEKSINHMSQWKKHTGKQTECVVCLEEYIDGVSRVMGLPCGHEFHAECITPWLTTRRRTCPICKGDVVRSMASICCPVDWGESYPDNSDPADIT</sequence>
<dbReference type="InterPro" id="IPR046450">
    <property type="entry name" value="PA_dom_sf"/>
</dbReference>
<protein>
    <submittedName>
        <fullName evidence="10">BgtA-20288</fullName>
    </submittedName>
</protein>
<evidence type="ECO:0000256" key="2">
    <source>
        <dbReference type="ARBA" id="ARBA00022692"/>
    </source>
</evidence>
<dbReference type="InterPro" id="IPR001841">
    <property type="entry name" value="Znf_RING"/>
</dbReference>
<dbReference type="GO" id="GO:0005737">
    <property type="term" value="C:cytoplasm"/>
    <property type="evidence" value="ECO:0007669"/>
    <property type="project" value="TreeGrafter"/>
</dbReference>
<evidence type="ECO:0000256" key="3">
    <source>
        <dbReference type="ARBA" id="ARBA00022989"/>
    </source>
</evidence>
<dbReference type="EMBL" id="UIGY01000055">
    <property type="protein sequence ID" value="SUZ09677.1"/>
    <property type="molecule type" value="Genomic_DNA"/>
</dbReference>
<dbReference type="GO" id="GO:0008270">
    <property type="term" value="F:zinc ion binding"/>
    <property type="evidence" value="ECO:0007669"/>
    <property type="project" value="UniProtKB-KW"/>
</dbReference>
<dbReference type="GO" id="GO:0016020">
    <property type="term" value="C:membrane"/>
    <property type="evidence" value="ECO:0007669"/>
    <property type="project" value="UniProtKB-SubCell"/>
</dbReference>
<comment type="subcellular location">
    <subcellularLocation>
        <location evidence="1">Membrane</location>
    </subcellularLocation>
</comment>
<evidence type="ECO:0000313" key="9">
    <source>
        <dbReference type="EMBL" id="EPQ65383.1"/>
    </source>
</evidence>
<reference evidence="11" key="1">
    <citation type="journal article" date="2013" name="Nat. Genet.">
        <title>The wheat powdery mildew genome shows the unique evolution of an obligate biotroph.</title>
        <authorList>
            <person name="Wicker T."/>
            <person name="Oberhaensli S."/>
            <person name="Parlange F."/>
            <person name="Buchmann J.P."/>
            <person name="Shatalina M."/>
            <person name="Roffler S."/>
            <person name="Ben-David R."/>
            <person name="Dolezel J."/>
            <person name="Simkova H."/>
            <person name="Schulze-Lefert P."/>
            <person name="Spanu P.D."/>
            <person name="Bruggmann R."/>
            <person name="Amselem J."/>
            <person name="Quesneville H."/>
            <person name="Ver Loren van Themaat E."/>
            <person name="Paape T."/>
            <person name="Shimizu K.K."/>
            <person name="Keller B."/>
        </authorList>
    </citation>
    <scope>NUCLEOTIDE SEQUENCE [LARGE SCALE GENOMIC DNA]</scope>
    <source>
        <strain evidence="11">96224</strain>
    </source>
</reference>
<evidence type="ECO:0000313" key="11">
    <source>
        <dbReference type="Proteomes" id="UP000053110"/>
    </source>
</evidence>
<keyword evidence="5" id="KW-0862">Zinc</keyword>
<accession>A0A061HHF2</accession>
<dbReference type="Proteomes" id="UP000053110">
    <property type="component" value="Unassembled WGS sequence"/>
</dbReference>
<dbReference type="GO" id="GO:0061630">
    <property type="term" value="F:ubiquitin protein ligase activity"/>
    <property type="evidence" value="ECO:0007669"/>
    <property type="project" value="TreeGrafter"/>
</dbReference>
<dbReference type="Pfam" id="PF02225">
    <property type="entry name" value="PA"/>
    <property type="match status" value="1"/>
</dbReference>
<evidence type="ECO:0000256" key="7">
    <source>
        <dbReference type="SAM" id="Phobius"/>
    </source>
</evidence>
<evidence type="ECO:0000259" key="8">
    <source>
        <dbReference type="PROSITE" id="PS50089"/>
    </source>
</evidence>
<dbReference type="PANTHER" id="PTHR22765:SF406">
    <property type="entry name" value="PA AND RING FINGER DOMAIN PROTEIN (AFU_ORTHOLOGUE AFUA_2G02470)"/>
    <property type="match status" value="1"/>
</dbReference>
<dbReference type="SUPFAM" id="SSF57850">
    <property type="entry name" value="RING/U-box"/>
    <property type="match status" value="1"/>
</dbReference>
<keyword evidence="4 7" id="KW-0472">Membrane</keyword>
<dbReference type="PANTHER" id="PTHR22765">
    <property type="entry name" value="RING FINGER AND PROTEASE ASSOCIATED DOMAIN-CONTAINING"/>
    <property type="match status" value="1"/>
</dbReference>
<gene>
    <name evidence="9" type="ORF">BGT96224_A20288</name>
    <name evidence="10" type="ORF">BGT96224V2_LOCUS2835</name>
</gene>
<dbReference type="Gene3D" id="3.30.40.10">
    <property type="entry name" value="Zinc/RING finger domain, C3HC4 (zinc finger)"/>
    <property type="match status" value="1"/>
</dbReference>
<feature type="region of interest" description="Disordered" evidence="6">
    <location>
        <begin position="450"/>
        <end position="499"/>
    </location>
</feature>
<feature type="transmembrane region" description="Helical" evidence="7">
    <location>
        <begin position="79"/>
        <end position="98"/>
    </location>
</feature>
<dbReference type="Gene3D" id="3.50.30.30">
    <property type="match status" value="1"/>
</dbReference>
<feature type="domain" description="RING-type" evidence="8">
    <location>
        <begin position="792"/>
        <end position="835"/>
    </location>
</feature>
<keyword evidence="2 7" id="KW-0812">Transmembrane</keyword>
<feature type="transmembrane region" description="Helical" evidence="7">
    <location>
        <begin position="45"/>
        <end position="67"/>
    </location>
</feature>
<dbReference type="OrthoDB" id="5357315at2759"/>
<reference evidence="10" key="3">
    <citation type="submission" date="2018-07" db="EMBL/GenBank/DDBJ databases">
        <authorList>
            <person name="Quirk P.G."/>
            <person name="Krulwich T.A."/>
        </authorList>
    </citation>
    <scope>NUCLEOTIDE SEQUENCE</scope>
    <source>
        <strain evidence="10">96224</strain>
    </source>
</reference>
<dbReference type="AlphaFoldDB" id="A0A061HHF2"/>
<feature type="non-terminal residue" evidence="10">
    <location>
        <position position="865"/>
    </location>
</feature>
<dbReference type="Pfam" id="PF13639">
    <property type="entry name" value="zf-RING_2"/>
    <property type="match status" value="1"/>
</dbReference>
<dbReference type="SUPFAM" id="SSF52025">
    <property type="entry name" value="PA domain"/>
    <property type="match status" value="1"/>
</dbReference>
<dbReference type="FunFam" id="3.30.40.10:FF:000364">
    <property type="entry name" value="Protease-associated PA domain protein"/>
    <property type="match status" value="1"/>
</dbReference>
<proteinExistence type="predicted"/>
<dbReference type="InterPro" id="IPR003137">
    <property type="entry name" value="PA_domain"/>
</dbReference>
<feature type="transmembrane region" description="Helical" evidence="7">
    <location>
        <begin position="661"/>
        <end position="681"/>
    </location>
</feature>
<feature type="compositionally biased region" description="Polar residues" evidence="6">
    <location>
        <begin position="450"/>
        <end position="470"/>
    </location>
</feature>
<dbReference type="InterPro" id="IPR013083">
    <property type="entry name" value="Znf_RING/FYVE/PHD"/>
</dbReference>
<keyword evidence="5" id="KW-0863">Zinc-finger</keyword>
<evidence type="ECO:0000256" key="6">
    <source>
        <dbReference type="SAM" id="MobiDB-lite"/>
    </source>
</evidence>
<keyword evidence="3 7" id="KW-1133">Transmembrane helix</keyword>
<dbReference type="CDD" id="cd16473">
    <property type="entry name" value="RING-H2_RNF103"/>
    <property type="match status" value="1"/>
</dbReference>
<keyword evidence="5" id="KW-0479">Metal-binding</keyword>
<organism evidence="10">
    <name type="scientific">Blumeria graminis f. sp. tritici 96224</name>
    <dbReference type="NCBI Taxonomy" id="1268274"/>
    <lineage>
        <taxon>Eukaryota</taxon>
        <taxon>Fungi</taxon>
        <taxon>Dikarya</taxon>
        <taxon>Ascomycota</taxon>
        <taxon>Pezizomycotina</taxon>
        <taxon>Leotiomycetes</taxon>
        <taxon>Erysiphales</taxon>
        <taxon>Erysiphaceae</taxon>
        <taxon>Blumeria</taxon>
    </lineage>
</organism>
<evidence type="ECO:0000313" key="10">
    <source>
        <dbReference type="EMBL" id="SUZ09677.1"/>
    </source>
</evidence>
<dbReference type="PROSITE" id="PS50089">
    <property type="entry name" value="ZF_RING_2"/>
    <property type="match status" value="1"/>
</dbReference>
<name>A0A061HHF2_BLUGR</name>
<dbReference type="EMBL" id="KE375028">
    <property type="protein sequence ID" value="EPQ65383.1"/>
    <property type="molecule type" value="Genomic_DNA"/>
</dbReference>
<evidence type="ECO:0000256" key="5">
    <source>
        <dbReference type="PROSITE-ProRule" id="PRU00175"/>
    </source>
</evidence>
<reference evidence="9" key="2">
    <citation type="submission" date="2013-01" db="EMBL/GenBank/DDBJ databases">
        <title>The wheat powdery mildew genome reveals unique evolution of an obligate biotroph.</title>
        <authorList>
            <person name="Oberhaensli S."/>
            <person name="Wicker T."/>
            <person name="Keller B."/>
        </authorList>
    </citation>
    <scope>NUCLEOTIDE SEQUENCE</scope>
    <source>
        <strain evidence="9">96224</strain>
    </source>
</reference>
<dbReference type="HOGENOM" id="CLU_007230_0_0_1"/>
<dbReference type="GO" id="GO:0006511">
    <property type="term" value="P:ubiquitin-dependent protein catabolic process"/>
    <property type="evidence" value="ECO:0007669"/>
    <property type="project" value="TreeGrafter"/>
</dbReference>
<evidence type="ECO:0000256" key="1">
    <source>
        <dbReference type="ARBA" id="ARBA00004370"/>
    </source>
</evidence>
<feature type="compositionally biased region" description="Basic and acidic residues" evidence="6">
    <location>
        <begin position="487"/>
        <end position="497"/>
    </location>
</feature>
<dbReference type="InterPro" id="IPR051826">
    <property type="entry name" value="E3_ubiquitin-ligase_domain"/>
</dbReference>